<comment type="caution">
    <text evidence="1">The sequence shown here is derived from an EMBL/GenBank/DDBJ whole genome shotgun (WGS) entry which is preliminary data.</text>
</comment>
<evidence type="ECO:0000313" key="1">
    <source>
        <dbReference type="EMBL" id="KKQ50091.1"/>
    </source>
</evidence>
<organism evidence="1 2">
    <name type="scientific">Candidatus Shapirobacteria bacterium GW2011_GWE1_38_10</name>
    <dbReference type="NCBI Taxonomy" id="1618488"/>
    <lineage>
        <taxon>Bacteria</taxon>
        <taxon>Candidatus Shapironibacteriota</taxon>
    </lineage>
</organism>
<gene>
    <name evidence="1" type="ORF">US68_C0009G0046</name>
</gene>
<dbReference type="EMBL" id="LBTX01000009">
    <property type="protein sequence ID" value="KKQ50091.1"/>
    <property type="molecule type" value="Genomic_DNA"/>
</dbReference>
<dbReference type="Gene3D" id="3.90.1720.10">
    <property type="entry name" value="endopeptidase domain like (from Nostoc punctiforme)"/>
    <property type="match status" value="1"/>
</dbReference>
<protein>
    <recommendedName>
        <fullName evidence="3">NlpC/P60 domain-containing protein</fullName>
    </recommendedName>
</protein>
<evidence type="ECO:0008006" key="3">
    <source>
        <dbReference type="Google" id="ProtNLM"/>
    </source>
</evidence>
<reference evidence="1 2" key="1">
    <citation type="journal article" date="2015" name="Nature">
        <title>rRNA introns, odd ribosomes, and small enigmatic genomes across a large radiation of phyla.</title>
        <authorList>
            <person name="Brown C.T."/>
            <person name="Hug L.A."/>
            <person name="Thomas B.C."/>
            <person name="Sharon I."/>
            <person name="Castelle C.J."/>
            <person name="Singh A."/>
            <person name="Wilkins M.J."/>
            <person name="Williams K.H."/>
            <person name="Banfield J.F."/>
        </authorList>
    </citation>
    <scope>NUCLEOTIDE SEQUENCE [LARGE SCALE GENOMIC DNA]</scope>
</reference>
<dbReference type="InterPro" id="IPR038765">
    <property type="entry name" value="Papain-like_cys_pep_sf"/>
</dbReference>
<name>A0A0G0LBS1_9BACT</name>
<proteinExistence type="predicted"/>
<accession>A0A0G0LBS1</accession>
<dbReference type="AlphaFoldDB" id="A0A0G0LBS1"/>
<dbReference type="SUPFAM" id="SSF54001">
    <property type="entry name" value="Cysteine proteinases"/>
    <property type="match status" value="1"/>
</dbReference>
<sequence length="179" mass="20302">MAGTKLSELRQEILKYIGIPYHTNIPKVISTENVLLGKGNAREIALKTIELANKNNLKILNLSPQQIYNFQKKNKIGIDCSGLACHLLNFYFNTKLNVRRTSADMLSSAPLSKQIDISDTQTADLIRQKDGHHLLFVIEKIGDKVVYVDSSRKGRGVRYGEFDITDKNFKHNGVFRLNR</sequence>
<dbReference type="Proteomes" id="UP000034231">
    <property type="component" value="Unassembled WGS sequence"/>
</dbReference>
<evidence type="ECO:0000313" key="2">
    <source>
        <dbReference type="Proteomes" id="UP000034231"/>
    </source>
</evidence>